<comment type="caution">
    <text evidence="5">The sequence shown here is derived from an EMBL/GenBank/DDBJ whole genome shotgun (WGS) entry which is preliminary data.</text>
</comment>
<dbReference type="PANTHER" id="PTHR43537:SF24">
    <property type="entry name" value="GLUCONATE OPERON TRANSCRIPTIONAL REPRESSOR"/>
    <property type="match status" value="1"/>
</dbReference>
<dbReference type="OrthoDB" id="8680857at2"/>
<gene>
    <name evidence="5" type="ORF">H0A68_08130</name>
</gene>
<evidence type="ECO:0000256" key="2">
    <source>
        <dbReference type="ARBA" id="ARBA00023125"/>
    </source>
</evidence>
<dbReference type="GO" id="GO:0003700">
    <property type="term" value="F:DNA-binding transcription factor activity"/>
    <property type="evidence" value="ECO:0007669"/>
    <property type="project" value="InterPro"/>
</dbReference>
<dbReference type="SUPFAM" id="SSF48008">
    <property type="entry name" value="GntR ligand-binding domain-like"/>
    <property type="match status" value="1"/>
</dbReference>
<dbReference type="PROSITE" id="PS50949">
    <property type="entry name" value="HTH_GNTR"/>
    <property type="match status" value="1"/>
</dbReference>
<dbReference type="PANTHER" id="PTHR43537">
    <property type="entry name" value="TRANSCRIPTIONAL REGULATOR, GNTR FAMILY"/>
    <property type="match status" value="1"/>
</dbReference>
<reference evidence="5 6" key="1">
    <citation type="submission" date="2020-07" db="EMBL/GenBank/DDBJ databases">
        <title>Taxonomic revisions and descriptions of new bacterial species based on genomic comparisons in the high-G+C-content subgroup of the family Alcaligenaceae.</title>
        <authorList>
            <person name="Szabo A."/>
            <person name="Felfoldi T."/>
        </authorList>
    </citation>
    <scope>NUCLEOTIDE SEQUENCE [LARGE SCALE GENOMIC DNA]</scope>
    <source>
        <strain evidence="5 6">DSM 25264</strain>
    </source>
</reference>
<dbReference type="InterPro" id="IPR011711">
    <property type="entry name" value="GntR_C"/>
</dbReference>
<dbReference type="InterPro" id="IPR036388">
    <property type="entry name" value="WH-like_DNA-bd_sf"/>
</dbReference>
<accession>A0A853FAN0</accession>
<dbReference type="RefSeq" id="WP_129968769.1">
    <property type="nucleotide sequence ID" value="NZ_JACCEW010000002.1"/>
</dbReference>
<keyword evidence="6" id="KW-1185">Reference proteome</keyword>
<dbReference type="SMART" id="SM00345">
    <property type="entry name" value="HTH_GNTR"/>
    <property type="match status" value="1"/>
</dbReference>
<evidence type="ECO:0000256" key="3">
    <source>
        <dbReference type="ARBA" id="ARBA00023163"/>
    </source>
</evidence>
<dbReference type="InterPro" id="IPR008920">
    <property type="entry name" value="TF_FadR/GntR_C"/>
</dbReference>
<sequence length="226" mass="25894">MNEPLPNRFLSLPDQIVAKLTDDIVTGVYRPGERLKEQEIALSIGISRAPLREAFRILERKGLIEILPWKGARVVEPTRTEIDELFDARADLFGLCARHVAKSGSPNDIAAIQAEIKSLIAATDAGCDEKAYKRQTNHIYMMMYNSIDNRYLRDIMDNIRQKMFWHYCYLGTSTIERRLDSNKYWRELSTAIEQHDAQAAEQAAQSIMIASKEFALQLLDHPLQKL</sequence>
<evidence type="ECO:0000256" key="1">
    <source>
        <dbReference type="ARBA" id="ARBA00023015"/>
    </source>
</evidence>
<dbReference type="AlphaFoldDB" id="A0A853FAN0"/>
<dbReference type="SMART" id="SM00895">
    <property type="entry name" value="FCD"/>
    <property type="match status" value="1"/>
</dbReference>
<dbReference type="GO" id="GO:0003677">
    <property type="term" value="F:DNA binding"/>
    <property type="evidence" value="ECO:0007669"/>
    <property type="project" value="UniProtKB-KW"/>
</dbReference>
<evidence type="ECO:0000313" key="6">
    <source>
        <dbReference type="Proteomes" id="UP000580517"/>
    </source>
</evidence>
<keyword evidence="3" id="KW-0804">Transcription</keyword>
<dbReference type="Gene3D" id="1.20.120.530">
    <property type="entry name" value="GntR ligand-binding domain-like"/>
    <property type="match status" value="1"/>
</dbReference>
<dbReference type="SUPFAM" id="SSF46785">
    <property type="entry name" value="Winged helix' DNA-binding domain"/>
    <property type="match status" value="1"/>
</dbReference>
<name>A0A853FAN0_9BURK</name>
<evidence type="ECO:0000313" key="5">
    <source>
        <dbReference type="EMBL" id="NYT36838.1"/>
    </source>
</evidence>
<evidence type="ECO:0000259" key="4">
    <source>
        <dbReference type="PROSITE" id="PS50949"/>
    </source>
</evidence>
<dbReference type="Gene3D" id="1.10.10.10">
    <property type="entry name" value="Winged helix-like DNA-binding domain superfamily/Winged helix DNA-binding domain"/>
    <property type="match status" value="1"/>
</dbReference>
<dbReference type="CDD" id="cd07377">
    <property type="entry name" value="WHTH_GntR"/>
    <property type="match status" value="1"/>
</dbReference>
<proteinExistence type="predicted"/>
<feature type="domain" description="HTH gntR-type" evidence="4">
    <location>
        <begin position="10"/>
        <end position="77"/>
    </location>
</feature>
<dbReference type="InterPro" id="IPR000524">
    <property type="entry name" value="Tscrpt_reg_HTH_GntR"/>
</dbReference>
<keyword evidence="1" id="KW-0805">Transcription regulation</keyword>
<dbReference type="Proteomes" id="UP000580517">
    <property type="component" value="Unassembled WGS sequence"/>
</dbReference>
<dbReference type="EMBL" id="JACCEW010000002">
    <property type="protein sequence ID" value="NYT36838.1"/>
    <property type="molecule type" value="Genomic_DNA"/>
</dbReference>
<dbReference type="Pfam" id="PF07729">
    <property type="entry name" value="FCD"/>
    <property type="match status" value="1"/>
</dbReference>
<dbReference type="InterPro" id="IPR036390">
    <property type="entry name" value="WH_DNA-bd_sf"/>
</dbReference>
<protein>
    <submittedName>
        <fullName evidence="5">GntR family transcriptional regulator</fullName>
    </submittedName>
</protein>
<organism evidence="5 6">
    <name type="scientific">Allopusillimonas soli</name>
    <dbReference type="NCBI Taxonomy" id="659016"/>
    <lineage>
        <taxon>Bacteria</taxon>
        <taxon>Pseudomonadati</taxon>
        <taxon>Pseudomonadota</taxon>
        <taxon>Betaproteobacteria</taxon>
        <taxon>Burkholderiales</taxon>
        <taxon>Alcaligenaceae</taxon>
        <taxon>Allopusillimonas</taxon>
    </lineage>
</organism>
<dbReference type="Pfam" id="PF00392">
    <property type="entry name" value="GntR"/>
    <property type="match status" value="1"/>
</dbReference>
<keyword evidence="2" id="KW-0238">DNA-binding</keyword>